<evidence type="ECO:0000313" key="3">
    <source>
        <dbReference type="Proteomes" id="UP000219338"/>
    </source>
</evidence>
<dbReference type="EMBL" id="FUEG01000005">
    <property type="protein sequence ID" value="SJL05015.1"/>
    <property type="molecule type" value="Genomic_DNA"/>
</dbReference>
<reference evidence="3" key="1">
    <citation type="journal article" date="2017" name="Nat. Ecol. Evol.">
        <title>Genome expansion and lineage-specific genetic innovations in the forest pathogenic fungi Armillaria.</title>
        <authorList>
            <person name="Sipos G."/>
            <person name="Prasanna A.N."/>
            <person name="Walter M.C."/>
            <person name="O'Connor E."/>
            <person name="Balint B."/>
            <person name="Krizsan K."/>
            <person name="Kiss B."/>
            <person name="Hess J."/>
            <person name="Varga T."/>
            <person name="Slot J."/>
            <person name="Riley R."/>
            <person name="Boka B."/>
            <person name="Rigling D."/>
            <person name="Barry K."/>
            <person name="Lee J."/>
            <person name="Mihaltcheva S."/>
            <person name="LaButti K."/>
            <person name="Lipzen A."/>
            <person name="Waldron R."/>
            <person name="Moloney N.M."/>
            <person name="Sperisen C."/>
            <person name="Kredics L."/>
            <person name="Vagvoelgyi C."/>
            <person name="Patrignani A."/>
            <person name="Fitzpatrick D."/>
            <person name="Nagy I."/>
            <person name="Doyle S."/>
            <person name="Anderson J.B."/>
            <person name="Grigoriev I.V."/>
            <person name="Gueldener U."/>
            <person name="Muensterkoetter M."/>
            <person name="Nagy L.G."/>
        </authorList>
    </citation>
    <scope>NUCLEOTIDE SEQUENCE [LARGE SCALE GENOMIC DNA]</scope>
    <source>
        <strain evidence="3">C18/9</strain>
    </source>
</reference>
<feature type="chain" id="PRO_5012493020" evidence="1">
    <location>
        <begin position="20"/>
        <end position="47"/>
    </location>
</feature>
<name>A0A284R8J6_ARMOS</name>
<keyword evidence="1" id="KW-0732">Signal</keyword>
<dbReference type="AlphaFoldDB" id="A0A284R8J6"/>
<feature type="signal peptide" evidence="1">
    <location>
        <begin position="1"/>
        <end position="19"/>
    </location>
</feature>
<evidence type="ECO:0000256" key="1">
    <source>
        <dbReference type="SAM" id="SignalP"/>
    </source>
</evidence>
<dbReference type="Proteomes" id="UP000219338">
    <property type="component" value="Unassembled WGS sequence"/>
</dbReference>
<keyword evidence="3" id="KW-1185">Reference proteome</keyword>
<proteinExistence type="predicted"/>
<sequence>MQFTVKLYCFLLLCTAAAAVAVDSTEGSDEVRCLADELAGLEGRDCP</sequence>
<gene>
    <name evidence="2" type="ORF">ARMOST_08386</name>
</gene>
<accession>A0A284R8J6</accession>
<protein>
    <submittedName>
        <fullName evidence="2">Uncharacterized protein</fullName>
    </submittedName>
</protein>
<organism evidence="2 3">
    <name type="scientific">Armillaria ostoyae</name>
    <name type="common">Armillaria root rot fungus</name>
    <dbReference type="NCBI Taxonomy" id="47428"/>
    <lineage>
        <taxon>Eukaryota</taxon>
        <taxon>Fungi</taxon>
        <taxon>Dikarya</taxon>
        <taxon>Basidiomycota</taxon>
        <taxon>Agaricomycotina</taxon>
        <taxon>Agaricomycetes</taxon>
        <taxon>Agaricomycetidae</taxon>
        <taxon>Agaricales</taxon>
        <taxon>Marasmiineae</taxon>
        <taxon>Physalacriaceae</taxon>
        <taxon>Armillaria</taxon>
    </lineage>
</organism>
<evidence type="ECO:0000313" key="2">
    <source>
        <dbReference type="EMBL" id="SJL05015.1"/>
    </source>
</evidence>